<dbReference type="EMBL" id="JARKHS020026515">
    <property type="protein sequence ID" value="KAK8766267.1"/>
    <property type="molecule type" value="Genomic_DNA"/>
</dbReference>
<dbReference type="AlphaFoldDB" id="A0AAQ4DUX7"/>
<accession>A0AAQ4DUX7</accession>
<gene>
    <name evidence="1" type="ORF">V5799_006953</name>
</gene>
<name>A0AAQ4DUX7_AMBAM</name>
<reference evidence="1 2" key="1">
    <citation type="journal article" date="2023" name="Arcadia Sci">
        <title>De novo assembly of a long-read Amblyomma americanum tick genome.</title>
        <authorList>
            <person name="Chou S."/>
            <person name="Poskanzer K.E."/>
            <person name="Rollins M."/>
            <person name="Thuy-Boun P.S."/>
        </authorList>
    </citation>
    <scope>NUCLEOTIDE SEQUENCE [LARGE SCALE GENOMIC DNA]</scope>
    <source>
        <strain evidence="1">F_SG_1</strain>
        <tissue evidence="1">Salivary glands</tissue>
    </source>
</reference>
<evidence type="ECO:0000313" key="2">
    <source>
        <dbReference type="Proteomes" id="UP001321473"/>
    </source>
</evidence>
<comment type="caution">
    <text evidence="1">The sequence shown here is derived from an EMBL/GenBank/DDBJ whole genome shotgun (WGS) entry which is preliminary data.</text>
</comment>
<dbReference type="Proteomes" id="UP001321473">
    <property type="component" value="Unassembled WGS sequence"/>
</dbReference>
<proteinExistence type="predicted"/>
<sequence>MIITVGERDPMCEDVSRMVQARHRSVHAFAIYVRPRREDGLPQLEALTVCTSAAGSRRFQSGRGSWKLRLTREGGVPGHELARRLRPLGRGSPLPVTVWARRRQR</sequence>
<protein>
    <submittedName>
        <fullName evidence="1">Uncharacterized protein</fullName>
    </submittedName>
</protein>
<keyword evidence="2" id="KW-1185">Reference proteome</keyword>
<organism evidence="1 2">
    <name type="scientific">Amblyomma americanum</name>
    <name type="common">Lone star tick</name>
    <dbReference type="NCBI Taxonomy" id="6943"/>
    <lineage>
        <taxon>Eukaryota</taxon>
        <taxon>Metazoa</taxon>
        <taxon>Ecdysozoa</taxon>
        <taxon>Arthropoda</taxon>
        <taxon>Chelicerata</taxon>
        <taxon>Arachnida</taxon>
        <taxon>Acari</taxon>
        <taxon>Parasitiformes</taxon>
        <taxon>Ixodida</taxon>
        <taxon>Ixodoidea</taxon>
        <taxon>Ixodidae</taxon>
        <taxon>Amblyomminae</taxon>
        <taxon>Amblyomma</taxon>
    </lineage>
</organism>
<evidence type="ECO:0000313" key="1">
    <source>
        <dbReference type="EMBL" id="KAK8766267.1"/>
    </source>
</evidence>